<reference evidence="1 2" key="1">
    <citation type="submission" date="2024-08" db="EMBL/GenBank/DDBJ databases">
        <authorList>
            <person name="Cucini C."/>
            <person name="Frati F."/>
        </authorList>
    </citation>
    <scope>NUCLEOTIDE SEQUENCE [LARGE SCALE GENOMIC DNA]</scope>
</reference>
<dbReference type="EMBL" id="CAXLJM020000086">
    <property type="protein sequence ID" value="CAL8131184.1"/>
    <property type="molecule type" value="Genomic_DNA"/>
</dbReference>
<dbReference type="InterPro" id="IPR050587">
    <property type="entry name" value="GNT1/Glycosyltrans_8"/>
</dbReference>
<evidence type="ECO:0000313" key="1">
    <source>
        <dbReference type="EMBL" id="CAL8131184.1"/>
    </source>
</evidence>
<keyword evidence="2" id="KW-1185">Reference proteome</keyword>
<name>A0ABP1RN07_9HEXA</name>
<dbReference type="Gene3D" id="3.90.550.10">
    <property type="entry name" value="Spore Coat Polysaccharide Biosynthesis Protein SpsA, Chain A"/>
    <property type="match status" value="1"/>
</dbReference>
<evidence type="ECO:0000313" key="2">
    <source>
        <dbReference type="Proteomes" id="UP001642540"/>
    </source>
</evidence>
<dbReference type="PANTHER" id="PTHR11183">
    <property type="entry name" value="GLYCOGENIN SUBFAMILY MEMBER"/>
    <property type="match status" value="1"/>
</dbReference>
<comment type="caution">
    <text evidence="1">The sequence shown here is derived from an EMBL/GenBank/DDBJ whole genome shotgun (WGS) entry which is preliminary data.</text>
</comment>
<organism evidence="1 2">
    <name type="scientific">Orchesella dallaii</name>
    <dbReference type="NCBI Taxonomy" id="48710"/>
    <lineage>
        <taxon>Eukaryota</taxon>
        <taxon>Metazoa</taxon>
        <taxon>Ecdysozoa</taxon>
        <taxon>Arthropoda</taxon>
        <taxon>Hexapoda</taxon>
        <taxon>Collembola</taxon>
        <taxon>Entomobryomorpha</taxon>
        <taxon>Entomobryoidea</taxon>
        <taxon>Orchesellidae</taxon>
        <taxon>Orchesellinae</taxon>
        <taxon>Orchesella</taxon>
    </lineage>
</organism>
<dbReference type="InterPro" id="IPR029044">
    <property type="entry name" value="Nucleotide-diphossugar_trans"/>
</dbReference>
<proteinExistence type="predicted"/>
<dbReference type="Proteomes" id="UP001642540">
    <property type="component" value="Unassembled WGS sequence"/>
</dbReference>
<accession>A0ABP1RN07</accession>
<dbReference type="SUPFAM" id="SSF53448">
    <property type="entry name" value="Nucleotide-diphospho-sugar transferases"/>
    <property type="match status" value="1"/>
</dbReference>
<gene>
    <name evidence="1" type="ORF">ODALV1_LOCUS24063</name>
</gene>
<sequence length="230" mass="26398">MESERFGKLLLFFQRRKEFLELKLPRFLPDFFEYLAKPVEFRCSFIPHRAKFMMAITGGSTLSQVWLTYVLTDLDVPKALTLCFSLKKVFTSRKLAVFVSPNLSPAMRELVRHAFDFLFYLEVGLNTAGLTNKEFVKVSAFNLKCFGKVAFLEPTVFAVKNSDDIFDNNQIANCGVLATKSEQDDTQFIDDDLSIFVVKPCLQVFQTLMNSLNTKNGSGNYFMNEFKYNV</sequence>
<protein>
    <submittedName>
        <fullName evidence="1">Uncharacterized protein</fullName>
    </submittedName>
</protein>